<organism evidence="3 4">
    <name type="scientific">Nesterenkonia aethiopica</name>
    <dbReference type="NCBI Taxonomy" id="269144"/>
    <lineage>
        <taxon>Bacteria</taxon>
        <taxon>Bacillati</taxon>
        <taxon>Actinomycetota</taxon>
        <taxon>Actinomycetes</taxon>
        <taxon>Micrococcales</taxon>
        <taxon>Micrococcaceae</taxon>
        <taxon>Nesterenkonia</taxon>
    </lineage>
</organism>
<protein>
    <recommendedName>
        <fullName evidence="5">DUF349 domain-containing protein</fullName>
    </recommendedName>
</protein>
<evidence type="ECO:0008006" key="5">
    <source>
        <dbReference type="Google" id="ProtNLM"/>
    </source>
</evidence>
<keyword evidence="1" id="KW-0175">Coiled coil</keyword>
<gene>
    <name evidence="3" type="ORF">GCM10010529_08300</name>
</gene>
<reference evidence="4" key="1">
    <citation type="journal article" date="2019" name="Int. J. Syst. Evol. Microbiol.">
        <title>The Global Catalogue of Microorganisms (GCM) 10K type strain sequencing project: providing services to taxonomists for standard genome sequencing and annotation.</title>
        <authorList>
            <consortium name="The Broad Institute Genomics Platform"/>
            <consortium name="The Broad Institute Genome Sequencing Center for Infectious Disease"/>
            <person name="Wu L."/>
            <person name="Ma J."/>
        </authorList>
    </citation>
    <scope>NUCLEOTIDE SEQUENCE [LARGE SCALE GENOMIC DNA]</scope>
    <source>
        <strain evidence="4">JCM 14309</strain>
    </source>
</reference>
<name>A0ABP6LVW8_9MICC</name>
<dbReference type="RefSeq" id="WP_344685582.1">
    <property type="nucleotide sequence ID" value="NZ_BAAAVT010000004.1"/>
</dbReference>
<dbReference type="EMBL" id="BAAAVT010000004">
    <property type="protein sequence ID" value="GAA3056762.1"/>
    <property type="molecule type" value="Genomic_DNA"/>
</dbReference>
<evidence type="ECO:0000313" key="3">
    <source>
        <dbReference type="EMBL" id="GAA3056762.1"/>
    </source>
</evidence>
<feature type="region of interest" description="Disordered" evidence="2">
    <location>
        <begin position="1"/>
        <end position="99"/>
    </location>
</feature>
<evidence type="ECO:0000313" key="4">
    <source>
        <dbReference type="Proteomes" id="UP001500236"/>
    </source>
</evidence>
<keyword evidence="4" id="KW-1185">Reference proteome</keyword>
<feature type="coiled-coil region" evidence="1">
    <location>
        <begin position="405"/>
        <end position="462"/>
    </location>
</feature>
<comment type="caution">
    <text evidence="3">The sequence shown here is derived from an EMBL/GenBank/DDBJ whole genome shotgun (WGS) entry which is preliminary data.</text>
</comment>
<sequence length="489" mass="54714">MSPAVRPGHHETTLDEARQMARVDDDGHVYAKAPTASGAPAPSAAQDASSAQTPAPTPEAEQVPATEQAGPADQAGAVAPREQSEQPEEIRSTAQPAADEVYVGQYPGATPEEALQYFTRKFDDLFDRALLLKARVEASADGAKALRESREALLAELDGGAWVGDVAALRGMLDELAHGIEALATREKEQAEQAVAEHLQVREGIVAEAEAIAATDPAAQHWKSAQQRMSELFEAWKAEQKKPPRLTKGQEDPYWKRFRAARSAFDKERRTFFSRRDKEHSEVKRIKEELIARAEELQHSTDFGPTTKAYHRLMDEWKAAGRGARRSDDAQWARFRKAQDVFFAARDAANAEIDAEYQANLEVKEQLLKELEALMPFTAPETIRDRYHALLERWDAAGRVPRGDVKRMEGALKRVQDAFREAEEAHWRRTDPETVARQNSMLNQLDETIAGLEQELERARAHGDARTIAEAEEALEARRSWRRMIEESA</sequence>
<evidence type="ECO:0000256" key="2">
    <source>
        <dbReference type="SAM" id="MobiDB-lite"/>
    </source>
</evidence>
<accession>A0ABP6LVW8</accession>
<dbReference type="Proteomes" id="UP001500236">
    <property type="component" value="Unassembled WGS sequence"/>
</dbReference>
<dbReference type="Pfam" id="PF03993">
    <property type="entry name" value="DUF349"/>
    <property type="match status" value="3"/>
</dbReference>
<dbReference type="InterPro" id="IPR007139">
    <property type="entry name" value="DUF349"/>
</dbReference>
<feature type="compositionally biased region" description="Basic and acidic residues" evidence="2">
    <location>
        <begin position="8"/>
        <end position="29"/>
    </location>
</feature>
<feature type="compositionally biased region" description="Low complexity" evidence="2">
    <location>
        <begin position="31"/>
        <end position="54"/>
    </location>
</feature>
<proteinExistence type="predicted"/>
<feature type="compositionally biased region" description="Basic and acidic residues" evidence="2">
    <location>
        <begin position="82"/>
        <end position="91"/>
    </location>
</feature>
<evidence type="ECO:0000256" key="1">
    <source>
        <dbReference type="SAM" id="Coils"/>
    </source>
</evidence>